<evidence type="ECO:0000313" key="6">
    <source>
        <dbReference type="Proteomes" id="UP000004116"/>
    </source>
</evidence>
<gene>
    <name evidence="5" type="ORF">Rin_00005610</name>
</gene>
<dbReference type="Gene3D" id="3.80.10.10">
    <property type="entry name" value="Ribonuclease Inhibitor"/>
    <property type="match status" value="1"/>
</dbReference>
<keyword evidence="3" id="KW-0433">Leucine-rich repeat</keyword>
<comment type="similarity">
    <text evidence="2">Belongs to the LRR-containing bacterial E3 ligase family.</text>
</comment>
<proteinExistence type="inferred from homology"/>
<dbReference type="Proteomes" id="UP000004116">
    <property type="component" value="Unassembled WGS sequence"/>
</dbReference>
<keyword evidence="6" id="KW-1185">Reference proteome</keyword>
<reference evidence="5 6" key="1">
    <citation type="journal article" date="2012" name="Genome Res.">
        <title>Genomic basis of endosymbiont-conferred protection against an insect parasitoid.</title>
        <authorList>
            <person name="Hansen A.K."/>
            <person name="Vorburger C."/>
            <person name="Moran N.A."/>
        </authorList>
    </citation>
    <scope>NUCLEOTIDE SEQUENCE [LARGE SCALE GENOMIC DNA]</scope>
    <source>
        <strain evidence="6">R5.15</strain>
    </source>
</reference>
<dbReference type="InterPro" id="IPR032675">
    <property type="entry name" value="LRR_dom_sf"/>
</dbReference>
<dbReference type="PROSITE" id="PS51450">
    <property type="entry name" value="LRR"/>
    <property type="match status" value="1"/>
</dbReference>
<name>G2GXR8_9ENTR</name>
<dbReference type="InterPro" id="IPR001611">
    <property type="entry name" value="Leu-rich_rpt"/>
</dbReference>
<dbReference type="EMBL" id="AGCA01000121">
    <property type="protein sequence ID" value="EGY29463.1"/>
    <property type="molecule type" value="Genomic_DNA"/>
</dbReference>
<accession>G2GXR8</accession>
<dbReference type="PANTHER" id="PTHR47114:SF2">
    <property type="entry name" value="OLIGODENDROCYTE-MYELIN GLYCOPROTEIN"/>
    <property type="match status" value="1"/>
</dbReference>
<feature type="non-terminal residue" evidence="5">
    <location>
        <position position="1"/>
    </location>
</feature>
<sequence length="283" mass="32517">EPIRKKAVETNKEDALKRLIEAMCVERPNGYTDSYIDNYKDREDFHVEDKWDIFRSAHDIAFFGESDLVINSLLDVFINDIRGSHLDFNQKAVELYDWVHEPDTGLHENRREALELLLANLATKNTELFLDKRKLNTVPAILNEYTWLTTLSLGDNRLTELPDLSELPLQKVSLENNLFAAIPFELPLSLTKLNMRNNFITQTNSTLESLSENCQVDLSGNPISEDTIIRINRILNAPDYHGPRILFSMQSEPVVHSLFPIEPTLPEVLAKWEISETLAAWII</sequence>
<comment type="subcellular location">
    <subcellularLocation>
        <location evidence="1">Secreted</location>
    </subcellularLocation>
</comment>
<keyword evidence="4" id="KW-0677">Repeat</keyword>
<evidence type="ECO:0000256" key="3">
    <source>
        <dbReference type="ARBA" id="ARBA00022614"/>
    </source>
</evidence>
<dbReference type="AlphaFoldDB" id="G2GXR8"/>
<dbReference type="GO" id="GO:0005576">
    <property type="term" value="C:extracellular region"/>
    <property type="evidence" value="ECO:0007669"/>
    <property type="project" value="UniProtKB-SubCell"/>
</dbReference>
<dbReference type="InterPro" id="IPR051071">
    <property type="entry name" value="LRR-bact_E3_ubiq_ligases"/>
</dbReference>
<evidence type="ECO:0000256" key="1">
    <source>
        <dbReference type="ARBA" id="ARBA00004613"/>
    </source>
</evidence>
<dbReference type="SUPFAM" id="SSF52058">
    <property type="entry name" value="L domain-like"/>
    <property type="match status" value="1"/>
</dbReference>
<organism evidence="5 6">
    <name type="scientific">Candidatus Regiella insecticola 5.15</name>
    <dbReference type="NCBI Taxonomy" id="1005043"/>
    <lineage>
        <taxon>Bacteria</taxon>
        <taxon>Pseudomonadati</taxon>
        <taxon>Pseudomonadota</taxon>
        <taxon>Gammaproteobacteria</taxon>
        <taxon>Enterobacterales</taxon>
        <taxon>Enterobacteriaceae</taxon>
        <taxon>aphid secondary symbionts</taxon>
        <taxon>Candidatus Regiella</taxon>
    </lineage>
</organism>
<protein>
    <submittedName>
        <fullName evidence="5">Ipa</fullName>
    </submittedName>
</protein>
<evidence type="ECO:0000256" key="4">
    <source>
        <dbReference type="ARBA" id="ARBA00022737"/>
    </source>
</evidence>
<evidence type="ECO:0000256" key="2">
    <source>
        <dbReference type="ARBA" id="ARBA00009868"/>
    </source>
</evidence>
<comment type="caution">
    <text evidence="5">The sequence shown here is derived from an EMBL/GenBank/DDBJ whole genome shotgun (WGS) entry which is preliminary data.</text>
</comment>
<evidence type="ECO:0000313" key="5">
    <source>
        <dbReference type="EMBL" id="EGY29463.1"/>
    </source>
</evidence>
<dbReference type="PANTHER" id="PTHR47114">
    <property type="match status" value="1"/>
</dbReference>